<reference evidence="2" key="1">
    <citation type="submission" date="2023-06" db="EMBL/GenBank/DDBJ databases">
        <title>Genome-scale phylogeny and comparative genomics of the fungal order Sordariales.</title>
        <authorList>
            <consortium name="Lawrence Berkeley National Laboratory"/>
            <person name="Hensen N."/>
            <person name="Bonometti L."/>
            <person name="Westerberg I."/>
            <person name="Brannstrom I.O."/>
            <person name="Guillou S."/>
            <person name="Cros-Aarteil S."/>
            <person name="Calhoun S."/>
            <person name="Haridas S."/>
            <person name="Kuo A."/>
            <person name="Mondo S."/>
            <person name="Pangilinan J."/>
            <person name="Riley R."/>
            <person name="Labutti K."/>
            <person name="Andreopoulos B."/>
            <person name="Lipzen A."/>
            <person name="Chen C."/>
            <person name="Yanf M."/>
            <person name="Daum C."/>
            <person name="Ng V."/>
            <person name="Clum A."/>
            <person name="Steindorff A."/>
            <person name="Ohm R."/>
            <person name="Martin F."/>
            <person name="Silar P."/>
            <person name="Natvig D."/>
            <person name="Lalanne C."/>
            <person name="Gautier V."/>
            <person name="Ament-Velasquez S.L."/>
            <person name="Kruys A."/>
            <person name="Hutchinson M.I."/>
            <person name="Powell A.J."/>
            <person name="Barry K."/>
            <person name="Miller A.N."/>
            <person name="Grigoriev I.V."/>
            <person name="Debuchy R."/>
            <person name="Gladieux P."/>
            <person name="Thoren M.H."/>
            <person name="Johannesson H."/>
        </authorList>
    </citation>
    <scope>NUCLEOTIDE SEQUENCE</scope>
    <source>
        <strain evidence="2">PSN4</strain>
    </source>
</reference>
<keyword evidence="1" id="KW-1133">Transmembrane helix</keyword>
<dbReference type="AlphaFoldDB" id="A0AAJ0B6P3"/>
<dbReference type="Pfam" id="PF06966">
    <property type="entry name" value="DUF1295"/>
    <property type="match status" value="1"/>
</dbReference>
<dbReference type="Proteomes" id="UP001239445">
    <property type="component" value="Unassembled WGS sequence"/>
</dbReference>
<dbReference type="PANTHER" id="PTHR32251">
    <property type="entry name" value="3-OXO-5-ALPHA-STEROID 4-DEHYDROGENASE"/>
    <property type="match status" value="1"/>
</dbReference>
<protein>
    <recommendedName>
        <fullName evidence="4">DUF1295 domain protein</fullName>
    </recommendedName>
</protein>
<dbReference type="PANTHER" id="PTHR32251:SF23">
    <property type="entry name" value="3-OXO-5-ALPHA-STEROID 4-DEHYDROGENASE (DUF1295)"/>
    <property type="match status" value="1"/>
</dbReference>
<feature type="transmembrane region" description="Helical" evidence="1">
    <location>
        <begin position="279"/>
        <end position="300"/>
    </location>
</feature>
<organism evidence="2 3">
    <name type="scientific">Echria macrotheca</name>
    <dbReference type="NCBI Taxonomy" id="438768"/>
    <lineage>
        <taxon>Eukaryota</taxon>
        <taxon>Fungi</taxon>
        <taxon>Dikarya</taxon>
        <taxon>Ascomycota</taxon>
        <taxon>Pezizomycotina</taxon>
        <taxon>Sordariomycetes</taxon>
        <taxon>Sordariomycetidae</taxon>
        <taxon>Sordariales</taxon>
        <taxon>Schizotheciaceae</taxon>
        <taxon>Echria</taxon>
    </lineage>
</organism>
<evidence type="ECO:0000313" key="3">
    <source>
        <dbReference type="Proteomes" id="UP001239445"/>
    </source>
</evidence>
<accession>A0AAJ0B6P3</accession>
<evidence type="ECO:0008006" key="4">
    <source>
        <dbReference type="Google" id="ProtNLM"/>
    </source>
</evidence>
<dbReference type="Gene3D" id="1.20.120.1630">
    <property type="match status" value="1"/>
</dbReference>
<dbReference type="GO" id="GO:0016020">
    <property type="term" value="C:membrane"/>
    <property type="evidence" value="ECO:0007669"/>
    <property type="project" value="TreeGrafter"/>
</dbReference>
<proteinExistence type="predicted"/>
<comment type="caution">
    <text evidence="2">The sequence shown here is derived from an EMBL/GenBank/DDBJ whole genome shotgun (WGS) entry which is preliminary data.</text>
</comment>
<keyword evidence="1" id="KW-0472">Membrane</keyword>
<feature type="transmembrane region" description="Helical" evidence="1">
    <location>
        <begin position="156"/>
        <end position="181"/>
    </location>
</feature>
<dbReference type="EMBL" id="MU839841">
    <property type="protein sequence ID" value="KAK1751744.1"/>
    <property type="molecule type" value="Genomic_DNA"/>
</dbReference>
<sequence length="349" mass="40467">MALPTLYSLEECSDFSKTVEPFLPQLYELPAKLADVFARRQSLADLYVDTNPLISGFAISVFLGAVFLVAAEVNRNYSQVDRFWSLLPTFYIAHFDLWARFAGVPSQRIDAALLFSTIWSIRLTYNYWRKGGYEIGSEDYRWEIIRKQIPKIVFHVFNWTFISFIQSILLFMLAAPVYTILLSTQFEPNVTSADLTYVAMELGLILIEWFADQQQWNFHGAKKEYQTTAKVPRGFQQVDLDRGFNTSGLWAYSRHPNFAAEQTIWFLLYQWSCFASKTLYSWLAVGPMFLIMLFQGSTWLTELITSGKYPEYREYQRRVGMFVPTSTAPYKAPGPKIIRTSELAKKKQK</sequence>
<keyword evidence="1" id="KW-0812">Transmembrane</keyword>
<dbReference type="InterPro" id="IPR010721">
    <property type="entry name" value="UstE-like"/>
</dbReference>
<name>A0AAJ0B6P3_9PEZI</name>
<evidence type="ECO:0000256" key="1">
    <source>
        <dbReference type="SAM" id="Phobius"/>
    </source>
</evidence>
<evidence type="ECO:0000313" key="2">
    <source>
        <dbReference type="EMBL" id="KAK1751744.1"/>
    </source>
</evidence>
<gene>
    <name evidence="2" type="ORF">QBC47DRAFT_75177</name>
</gene>
<feature type="transmembrane region" description="Helical" evidence="1">
    <location>
        <begin position="53"/>
        <end position="71"/>
    </location>
</feature>
<keyword evidence="3" id="KW-1185">Reference proteome</keyword>